<evidence type="ECO:0000313" key="1">
    <source>
        <dbReference type="EMBL" id="KAK7929935.1"/>
    </source>
</evidence>
<evidence type="ECO:0000313" key="2">
    <source>
        <dbReference type="Proteomes" id="UP001460270"/>
    </source>
</evidence>
<protein>
    <submittedName>
        <fullName evidence="1">Uncharacterized protein</fullName>
    </submittedName>
</protein>
<sequence>MIIIIIIHHLFTQLSSMASSGNALICLVIISLMLETKSEKFVTVTCQSDVVAQYGTSTLLNCAVRYKAGIPDAKIRVFRWKFKDFTLLVSVMENSQLNLDMNLLRVLGMNPA</sequence>
<dbReference type="AlphaFoldDB" id="A0AAW0PKG9"/>
<comment type="caution">
    <text evidence="1">The sequence shown here is derived from an EMBL/GenBank/DDBJ whole genome shotgun (WGS) entry which is preliminary data.</text>
</comment>
<reference evidence="2" key="1">
    <citation type="submission" date="2024-04" db="EMBL/GenBank/DDBJ databases">
        <title>Salinicola lusitanus LLJ914,a marine bacterium isolated from the Okinawa Trough.</title>
        <authorList>
            <person name="Li J."/>
        </authorList>
    </citation>
    <scope>NUCLEOTIDE SEQUENCE [LARGE SCALE GENOMIC DNA]</scope>
</reference>
<gene>
    <name evidence="1" type="ORF">WMY93_006330</name>
</gene>
<keyword evidence="2" id="KW-1185">Reference proteome</keyword>
<accession>A0AAW0PKG9</accession>
<proteinExistence type="predicted"/>
<dbReference type="EMBL" id="JBBPFD010000004">
    <property type="protein sequence ID" value="KAK7929935.1"/>
    <property type="molecule type" value="Genomic_DNA"/>
</dbReference>
<name>A0AAW0PKG9_9GOBI</name>
<dbReference type="Proteomes" id="UP001460270">
    <property type="component" value="Unassembled WGS sequence"/>
</dbReference>
<organism evidence="1 2">
    <name type="scientific">Mugilogobius chulae</name>
    <name type="common">yellowstripe goby</name>
    <dbReference type="NCBI Taxonomy" id="88201"/>
    <lineage>
        <taxon>Eukaryota</taxon>
        <taxon>Metazoa</taxon>
        <taxon>Chordata</taxon>
        <taxon>Craniata</taxon>
        <taxon>Vertebrata</taxon>
        <taxon>Euteleostomi</taxon>
        <taxon>Actinopterygii</taxon>
        <taxon>Neopterygii</taxon>
        <taxon>Teleostei</taxon>
        <taxon>Neoteleostei</taxon>
        <taxon>Acanthomorphata</taxon>
        <taxon>Gobiaria</taxon>
        <taxon>Gobiiformes</taxon>
        <taxon>Gobioidei</taxon>
        <taxon>Gobiidae</taxon>
        <taxon>Gobionellinae</taxon>
        <taxon>Mugilogobius</taxon>
    </lineage>
</organism>